<dbReference type="InterPro" id="IPR011009">
    <property type="entry name" value="Kinase-like_dom_sf"/>
</dbReference>
<dbReference type="PANTHER" id="PTHR44329:SF214">
    <property type="entry name" value="PROTEIN KINASE DOMAIN-CONTAINING PROTEIN"/>
    <property type="match status" value="1"/>
</dbReference>
<dbReference type="Gene3D" id="1.10.510.10">
    <property type="entry name" value="Transferase(Phosphotransferase) domain 1"/>
    <property type="match status" value="1"/>
</dbReference>
<dbReference type="Pfam" id="PF07714">
    <property type="entry name" value="PK_Tyr_Ser-Thr"/>
    <property type="match status" value="1"/>
</dbReference>
<feature type="region of interest" description="Disordered" evidence="1">
    <location>
        <begin position="1"/>
        <end position="21"/>
    </location>
</feature>
<dbReference type="InterPro" id="IPR000719">
    <property type="entry name" value="Prot_kinase_dom"/>
</dbReference>
<feature type="compositionally biased region" description="Basic and acidic residues" evidence="1">
    <location>
        <begin position="471"/>
        <end position="480"/>
    </location>
</feature>
<evidence type="ECO:0000256" key="1">
    <source>
        <dbReference type="SAM" id="MobiDB-lite"/>
    </source>
</evidence>
<protein>
    <recommendedName>
        <fullName evidence="2">Protein kinase domain-containing protein</fullName>
    </recommendedName>
</protein>
<gene>
    <name evidence="3" type="ORF">Vretimale_9988</name>
</gene>
<dbReference type="PROSITE" id="PS00108">
    <property type="entry name" value="PROTEIN_KINASE_ST"/>
    <property type="match status" value="1"/>
</dbReference>
<dbReference type="PROSITE" id="PS50011">
    <property type="entry name" value="PROTEIN_KINASE_DOM"/>
    <property type="match status" value="1"/>
</dbReference>
<accession>A0A8J4GEY3</accession>
<evidence type="ECO:0000313" key="4">
    <source>
        <dbReference type="Proteomes" id="UP000722791"/>
    </source>
</evidence>
<reference evidence="3" key="1">
    <citation type="journal article" date="2021" name="Proc. Natl. Acad. Sci. U.S.A.">
        <title>Three genomes in the algal genus Volvox reveal the fate of a haploid sex-determining region after a transition to homothallism.</title>
        <authorList>
            <person name="Yamamoto K."/>
            <person name="Hamaji T."/>
            <person name="Kawai-Toyooka H."/>
            <person name="Matsuzaki R."/>
            <person name="Takahashi F."/>
            <person name="Nishimura Y."/>
            <person name="Kawachi M."/>
            <person name="Noguchi H."/>
            <person name="Minakuchi Y."/>
            <person name="Umen J.G."/>
            <person name="Toyoda A."/>
            <person name="Nozaki H."/>
        </authorList>
    </citation>
    <scope>NUCLEOTIDE SEQUENCE</scope>
    <source>
        <strain evidence="3">NIES-3785</strain>
    </source>
</reference>
<name>A0A8J4GEY3_9CHLO</name>
<dbReference type="AlphaFoldDB" id="A0A8J4GEY3"/>
<dbReference type="EMBL" id="BNCQ01000019">
    <property type="protein sequence ID" value="GIM05526.1"/>
    <property type="molecule type" value="Genomic_DNA"/>
</dbReference>
<dbReference type="GO" id="GO:0005524">
    <property type="term" value="F:ATP binding"/>
    <property type="evidence" value="ECO:0007669"/>
    <property type="project" value="InterPro"/>
</dbReference>
<dbReference type="PANTHER" id="PTHR44329">
    <property type="entry name" value="SERINE/THREONINE-PROTEIN KINASE TNNI3K-RELATED"/>
    <property type="match status" value="1"/>
</dbReference>
<dbReference type="GO" id="GO:0004674">
    <property type="term" value="F:protein serine/threonine kinase activity"/>
    <property type="evidence" value="ECO:0007669"/>
    <property type="project" value="TreeGrafter"/>
</dbReference>
<feature type="non-terminal residue" evidence="3">
    <location>
        <position position="514"/>
    </location>
</feature>
<dbReference type="InterPro" id="IPR008271">
    <property type="entry name" value="Ser/Thr_kinase_AS"/>
</dbReference>
<dbReference type="SMART" id="SM00220">
    <property type="entry name" value="S_TKc"/>
    <property type="match status" value="1"/>
</dbReference>
<dbReference type="InterPro" id="IPR001245">
    <property type="entry name" value="Ser-Thr/Tyr_kinase_cat_dom"/>
</dbReference>
<proteinExistence type="predicted"/>
<feature type="region of interest" description="Disordered" evidence="1">
    <location>
        <begin position="114"/>
        <end position="134"/>
    </location>
</feature>
<organism evidence="3 4">
    <name type="scientific">Volvox reticuliferus</name>
    <dbReference type="NCBI Taxonomy" id="1737510"/>
    <lineage>
        <taxon>Eukaryota</taxon>
        <taxon>Viridiplantae</taxon>
        <taxon>Chlorophyta</taxon>
        <taxon>core chlorophytes</taxon>
        <taxon>Chlorophyceae</taxon>
        <taxon>CS clade</taxon>
        <taxon>Chlamydomonadales</taxon>
        <taxon>Volvocaceae</taxon>
        <taxon>Volvox</taxon>
    </lineage>
</organism>
<feature type="domain" description="Protein kinase" evidence="2">
    <location>
        <begin position="1"/>
        <end position="311"/>
    </location>
</feature>
<feature type="region of interest" description="Disordered" evidence="1">
    <location>
        <begin position="471"/>
        <end position="490"/>
    </location>
</feature>
<dbReference type="InterPro" id="IPR051681">
    <property type="entry name" value="Ser/Thr_Kinases-Pseudokinases"/>
</dbReference>
<comment type="caution">
    <text evidence="3">The sequence shown here is derived from an EMBL/GenBank/DDBJ whole genome shotgun (WGS) entry which is preliminary data.</text>
</comment>
<evidence type="ECO:0000313" key="3">
    <source>
        <dbReference type="EMBL" id="GIM05526.1"/>
    </source>
</evidence>
<dbReference type="SUPFAM" id="SSF56112">
    <property type="entry name" value="Protein kinase-like (PK-like)"/>
    <property type="match status" value="1"/>
</dbReference>
<sequence length="514" mass="52631">AVNGAPRGPSGGDDGDEKERDDDAFGWEICLVQEYCDLGSLRDKLNARAFFRTMPAPAGTPPLSVVSAAAPTSPTSPTNVILEETERESKEEGGSGREPSAMVMCEGAAAATAATSTSSGDCDDQYDSLGSSPAPAPAPITVDLAAVLDTAIDVARAMAHLHREGVVHADLKPRNVLLKGSTTDPRGFMAKVADFGLSMRLDPQETHVSNAFHGTLAYMAPETLLHGHVSRASDVYGFGILLYELYTADIAFRGVPKALIGHAITKENLRPVFPSSLGAPFEYQLLACRCWESNPEIRPEFDFILESLKRMRVRVCGLTPEGGSLGAMGRPATGLSLGSQGEAAAGRLWGLPVLSQQGGLYVGPHGSLSTHPIQRAGAGGGFTDGDRTLSFSYSISMSSIDALTVPRNTAAAAAAAAANAAAAATATATATAGAAAATATATATAAAATATATATATAAIVGFSTAEGGIKGHHDSRDGEGSCTASRTAPCPASLDVTAEVEEVEEEAAVVQSL</sequence>
<evidence type="ECO:0000259" key="2">
    <source>
        <dbReference type="PROSITE" id="PS50011"/>
    </source>
</evidence>
<dbReference type="Proteomes" id="UP000722791">
    <property type="component" value="Unassembled WGS sequence"/>
</dbReference>